<reference evidence="1 2" key="1">
    <citation type="submission" date="2016-07" db="EMBL/GenBank/DDBJ databases">
        <title>Pervasive Adenine N6-methylation of Active Genes in Fungi.</title>
        <authorList>
            <consortium name="DOE Joint Genome Institute"/>
            <person name="Mondo S.J."/>
            <person name="Dannebaum R.O."/>
            <person name="Kuo R.C."/>
            <person name="Labutti K."/>
            <person name="Haridas S."/>
            <person name="Kuo A."/>
            <person name="Salamov A."/>
            <person name="Ahrendt S.R."/>
            <person name="Lipzen A."/>
            <person name="Sullivan W."/>
            <person name="Andreopoulos W.B."/>
            <person name="Clum A."/>
            <person name="Lindquist E."/>
            <person name="Daum C."/>
            <person name="Ramamoorthy G.K."/>
            <person name="Gryganskyi A."/>
            <person name="Culley D."/>
            <person name="Magnuson J.K."/>
            <person name="James T.Y."/>
            <person name="O'Malley M.A."/>
            <person name="Stajich J.E."/>
            <person name="Spatafora J.W."/>
            <person name="Visel A."/>
            <person name="Grigoriev I.V."/>
        </authorList>
    </citation>
    <scope>NUCLEOTIDE SEQUENCE [LARGE SCALE GENOMIC DNA]</scope>
    <source>
        <strain evidence="1 2">NRRL 3301</strain>
    </source>
</reference>
<gene>
    <name evidence="1" type="ORF">DM01DRAFT_1284908</name>
</gene>
<dbReference type="AlphaFoldDB" id="A0A1X2GMC5"/>
<protein>
    <submittedName>
        <fullName evidence="1">Uncharacterized protein</fullName>
    </submittedName>
</protein>
<sequence length="97" mass="11118">PDFSGFNKADSAAWMKKNRCDIKKQGEEWLEASTEKARTDLEKQSGVRYSELQRLDYFDPVRQIVVDPMHNLFSGTAKRMTMLWASDGFLLIITVSA</sequence>
<evidence type="ECO:0000313" key="1">
    <source>
        <dbReference type="EMBL" id="ORX56957.1"/>
    </source>
</evidence>
<dbReference type="Proteomes" id="UP000242146">
    <property type="component" value="Unassembled WGS sequence"/>
</dbReference>
<name>A0A1X2GMC5_9FUNG</name>
<accession>A0A1X2GMC5</accession>
<keyword evidence="2" id="KW-1185">Reference proteome</keyword>
<proteinExistence type="predicted"/>
<evidence type="ECO:0000313" key="2">
    <source>
        <dbReference type="Proteomes" id="UP000242146"/>
    </source>
</evidence>
<dbReference type="OrthoDB" id="2439011at2759"/>
<dbReference type="PANTHER" id="PTHR46579">
    <property type="entry name" value="F5/8 TYPE C DOMAIN-CONTAINING PROTEIN-RELATED"/>
    <property type="match status" value="1"/>
</dbReference>
<comment type="caution">
    <text evidence="1">The sequence shown here is derived from an EMBL/GenBank/DDBJ whole genome shotgun (WGS) entry which is preliminary data.</text>
</comment>
<dbReference type="PANTHER" id="PTHR46579:SF2">
    <property type="entry name" value="C2H2-TYPE DOMAIN-CONTAINING PROTEIN"/>
    <property type="match status" value="1"/>
</dbReference>
<dbReference type="STRING" id="101127.A0A1X2GMC5"/>
<organism evidence="1 2">
    <name type="scientific">Hesseltinella vesiculosa</name>
    <dbReference type="NCBI Taxonomy" id="101127"/>
    <lineage>
        <taxon>Eukaryota</taxon>
        <taxon>Fungi</taxon>
        <taxon>Fungi incertae sedis</taxon>
        <taxon>Mucoromycota</taxon>
        <taxon>Mucoromycotina</taxon>
        <taxon>Mucoromycetes</taxon>
        <taxon>Mucorales</taxon>
        <taxon>Cunninghamellaceae</taxon>
        <taxon>Hesseltinella</taxon>
    </lineage>
</organism>
<feature type="non-terminal residue" evidence="1">
    <location>
        <position position="1"/>
    </location>
</feature>
<dbReference type="EMBL" id="MCGT01000009">
    <property type="protein sequence ID" value="ORX56957.1"/>
    <property type="molecule type" value="Genomic_DNA"/>
</dbReference>